<keyword evidence="6" id="KW-0206">Cytoskeleton</keyword>
<dbReference type="OrthoDB" id="264603at2759"/>
<evidence type="ECO:0000256" key="7">
    <source>
        <dbReference type="SAM" id="Coils"/>
    </source>
</evidence>
<accession>A0A8S1F0F9</accession>
<dbReference type="AlphaFoldDB" id="A0A8S1F0F9"/>
<dbReference type="InterPro" id="IPR016763">
    <property type="entry name" value="VAP"/>
</dbReference>
<evidence type="ECO:0000256" key="4">
    <source>
        <dbReference type="ARBA" id="ARBA00022989"/>
    </source>
</evidence>
<dbReference type="Pfam" id="PF00635">
    <property type="entry name" value="Motile_Sperm"/>
    <property type="match status" value="1"/>
</dbReference>
<dbReference type="PANTHER" id="PTHR10809">
    <property type="entry name" value="VESICLE-ASSOCIATED MEMBRANE PROTEIN-ASSOCIATED PROTEIN"/>
    <property type="match status" value="1"/>
</dbReference>
<comment type="similarity">
    <text evidence="2">Belongs to the VAMP-associated protein (VAP) (TC 9.B.17) family.</text>
</comment>
<keyword evidence="7" id="KW-0175">Coiled coil</keyword>
<sequence>MGDGKSQILNIQPSRELVFQGPFTDIVTSYITLTNPSPKPVCFKVKTTVPKKYCVRPNSGLIHAGDKKVITVMLQPMDEPPSDAVRHKFMVQSCFAPSDGVVDIDSVWKVVESSDLMYSKLMVVFVNKEGKTEETKNADGDSYATVAQVSDLGAGNTSNNHSQQDPGTIASLRRTLQNTIDEKESLNKQVQSFQREIDELRKQNRTLQKIQAGGGGGGIVDGQLPSVQVLLIAVATLLIGLILGKLM</sequence>
<name>A0A8S1F0F9_9PELO</name>
<dbReference type="PROSITE" id="PS50202">
    <property type="entry name" value="MSP"/>
    <property type="match status" value="1"/>
</dbReference>
<dbReference type="Gene3D" id="2.60.40.10">
    <property type="entry name" value="Immunoglobulins"/>
    <property type="match status" value="1"/>
</dbReference>
<dbReference type="InterPro" id="IPR000535">
    <property type="entry name" value="MSP_dom"/>
</dbReference>
<dbReference type="Proteomes" id="UP000494206">
    <property type="component" value="Unassembled WGS sequence"/>
</dbReference>
<keyword evidence="3 8" id="KW-0812">Transmembrane</keyword>
<evidence type="ECO:0000256" key="3">
    <source>
        <dbReference type="ARBA" id="ARBA00022692"/>
    </source>
</evidence>
<feature type="coiled-coil region" evidence="7">
    <location>
        <begin position="169"/>
        <end position="210"/>
    </location>
</feature>
<comment type="function">
    <text evidence="6">Central component in molecular interactions underlying sperm crawling. Forms an extensive filament system that extends from sperm villipoda, along the leading edge of the pseudopod.</text>
</comment>
<dbReference type="GO" id="GO:0033149">
    <property type="term" value="F:FFAT motif binding"/>
    <property type="evidence" value="ECO:0007669"/>
    <property type="project" value="TreeGrafter"/>
</dbReference>
<keyword evidence="5 8" id="KW-0472">Membrane</keyword>
<dbReference type="GO" id="GO:0005789">
    <property type="term" value="C:endoplasmic reticulum membrane"/>
    <property type="evidence" value="ECO:0007669"/>
    <property type="project" value="InterPro"/>
</dbReference>
<dbReference type="GO" id="GO:0061817">
    <property type="term" value="P:endoplasmic reticulum-plasma membrane tethering"/>
    <property type="evidence" value="ECO:0007669"/>
    <property type="project" value="TreeGrafter"/>
</dbReference>
<evidence type="ECO:0000256" key="2">
    <source>
        <dbReference type="ARBA" id="ARBA00008932"/>
    </source>
</evidence>
<feature type="transmembrane region" description="Helical" evidence="8">
    <location>
        <begin position="227"/>
        <end position="244"/>
    </location>
</feature>
<dbReference type="GO" id="GO:0005886">
    <property type="term" value="C:plasma membrane"/>
    <property type="evidence" value="ECO:0007669"/>
    <property type="project" value="TreeGrafter"/>
</dbReference>
<protein>
    <recommendedName>
        <fullName evidence="6">Major sperm protein</fullName>
    </recommendedName>
</protein>
<reference evidence="10 11" key="1">
    <citation type="submission" date="2020-04" db="EMBL/GenBank/DDBJ databases">
        <authorList>
            <person name="Laetsch R D."/>
            <person name="Stevens L."/>
            <person name="Kumar S."/>
            <person name="Blaxter L. M."/>
        </authorList>
    </citation>
    <scope>NUCLEOTIDE SEQUENCE [LARGE SCALE GENOMIC DNA]</scope>
</reference>
<dbReference type="PANTHER" id="PTHR10809:SF6">
    <property type="entry name" value="AT11025P-RELATED"/>
    <property type="match status" value="1"/>
</dbReference>
<dbReference type="PIRSF" id="PIRSF019693">
    <property type="entry name" value="VAMP-associated"/>
    <property type="match status" value="1"/>
</dbReference>
<dbReference type="SUPFAM" id="SSF49354">
    <property type="entry name" value="PapD-like"/>
    <property type="match status" value="1"/>
</dbReference>
<keyword evidence="6" id="KW-0963">Cytoplasm</keyword>
<evidence type="ECO:0000313" key="11">
    <source>
        <dbReference type="Proteomes" id="UP000494206"/>
    </source>
</evidence>
<gene>
    <name evidence="10" type="ORF">CBOVIS_LOCUS9357</name>
</gene>
<dbReference type="InterPro" id="IPR008962">
    <property type="entry name" value="PapD-like_sf"/>
</dbReference>
<comment type="caution">
    <text evidence="10">The sequence shown here is derived from an EMBL/GenBank/DDBJ whole genome shotgun (WGS) entry which is preliminary data.</text>
</comment>
<dbReference type="EMBL" id="CADEPM010000006">
    <property type="protein sequence ID" value="CAB3407423.1"/>
    <property type="molecule type" value="Genomic_DNA"/>
</dbReference>
<keyword evidence="4 8" id="KW-1133">Transmembrane helix</keyword>
<feature type="domain" description="MSP" evidence="9">
    <location>
        <begin position="8"/>
        <end position="126"/>
    </location>
</feature>
<dbReference type="InterPro" id="IPR013783">
    <property type="entry name" value="Ig-like_fold"/>
</dbReference>
<evidence type="ECO:0000256" key="5">
    <source>
        <dbReference type="ARBA" id="ARBA00023136"/>
    </source>
</evidence>
<comment type="subcellular location">
    <subcellularLocation>
        <location evidence="1">Membrane</location>
        <topology evidence="1">Single-pass type IV membrane protein</topology>
    </subcellularLocation>
</comment>
<dbReference type="GO" id="GO:0090158">
    <property type="term" value="P:endoplasmic reticulum membrane organization"/>
    <property type="evidence" value="ECO:0007669"/>
    <property type="project" value="TreeGrafter"/>
</dbReference>
<evidence type="ECO:0000313" key="10">
    <source>
        <dbReference type="EMBL" id="CAB3407423.1"/>
    </source>
</evidence>
<evidence type="ECO:0000259" key="9">
    <source>
        <dbReference type="PROSITE" id="PS50202"/>
    </source>
</evidence>
<organism evidence="10 11">
    <name type="scientific">Caenorhabditis bovis</name>
    <dbReference type="NCBI Taxonomy" id="2654633"/>
    <lineage>
        <taxon>Eukaryota</taxon>
        <taxon>Metazoa</taxon>
        <taxon>Ecdysozoa</taxon>
        <taxon>Nematoda</taxon>
        <taxon>Chromadorea</taxon>
        <taxon>Rhabditida</taxon>
        <taxon>Rhabditina</taxon>
        <taxon>Rhabditomorpha</taxon>
        <taxon>Rhabditoidea</taxon>
        <taxon>Rhabditidae</taxon>
        <taxon>Peloderinae</taxon>
        <taxon>Caenorhabditis</taxon>
    </lineage>
</organism>
<proteinExistence type="inferred from homology"/>
<evidence type="ECO:0000256" key="6">
    <source>
        <dbReference type="RuleBase" id="RU003425"/>
    </source>
</evidence>
<evidence type="ECO:0000256" key="8">
    <source>
        <dbReference type="SAM" id="Phobius"/>
    </source>
</evidence>
<keyword evidence="11" id="KW-1185">Reference proteome</keyword>
<evidence type="ECO:0000256" key="1">
    <source>
        <dbReference type="ARBA" id="ARBA00004211"/>
    </source>
</evidence>